<protein>
    <submittedName>
        <fullName evidence="1">Leucine-zipper-like transcriptional regulator 1</fullName>
    </submittedName>
</protein>
<dbReference type="InterPro" id="IPR011043">
    <property type="entry name" value="Gal_Oxase/kelch_b-propeller"/>
</dbReference>
<dbReference type="AlphaFoldDB" id="A0A5B0QDF3"/>
<keyword evidence="2" id="KW-1185">Reference proteome</keyword>
<dbReference type="EMBL" id="VSWC01000022">
    <property type="protein sequence ID" value="KAA1111247.1"/>
    <property type="molecule type" value="Genomic_DNA"/>
</dbReference>
<comment type="caution">
    <text evidence="1">The sequence shown here is derived from an EMBL/GenBank/DDBJ whole genome shotgun (WGS) entry which is preliminary data.</text>
</comment>
<dbReference type="Gene3D" id="2.120.10.80">
    <property type="entry name" value="Kelch-type beta propeller"/>
    <property type="match status" value="1"/>
</dbReference>
<organism evidence="1 2">
    <name type="scientific">Puccinia graminis f. sp. tritici</name>
    <dbReference type="NCBI Taxonomy" id="56615"/>
    <lineage>
        <taxon>Eukaryota</taxon>
        <taxon>Fungi</taxon>
        <taxon>Dikarya</taxon>
        <taxon>Basidiomycota</taxon>
        <taxon>Pucciniomycotina</taxon>
        <taxon>Pucciniomycetes</taxon>
        <taxon>Pucciniales</taxon>
        <taxon>Pucciniaceae</taxon>
        <taxon>Puccinia</taxon>
    </lineage>
</organism>
<dbReference type="OrthoDB" id="45365at2759"/>
<dbReference type="InterPro" id="IPR015915">
    <property type="entry name" value="Kelch-typ_b-propeller"/>
</dbReference>
<evidence type="ECO:0000313" key="1">
    <source>
        <dbReference type="EMBL" id="KAA1111247.1"/>
    </source>
</evidence>
<dbReference type="Proteomes" id="UP000324748">
    <property type="component" value="Unassembled WGS sequence"/>
</dbReference>
<name>A0A5B0QDF3_PUCGR</name>
<proteinExistence type="predicted"/>
<evidence type="ECO:0000313" key="2">
    <source>
        <dbReference type="Proteomes" id="UP000324748"/>
    </source>
</evidence>
<sequence length="202" mass="23095">MTEHNHIGQYYSNIDWTHHQLMYTFVTRHRIVKAFNKLQPPFPHTGASSAIHRSLINPPTMFFFGGSSIQNQHNDLYRFTFDPNDSKPSLTAGIVNTRGQAPAPRSHAILSATDGHLFLWGGFLYVYAGHNVNRSVQGDMWRIELDSLPSVPFLGVNLVLQRSNLSSCSYKPLCGSFFKLLDHLRWNRRRQRFQRSVGVSLP</sequence>
<accession>A0A5B0QDF3</accession>
<reference evidence="1 2" key="1">
    <citation type="submission" date="2019-05" db="EMBL/GenBank/DDBJ databases">
        <title>Emergence of the Ug99 lineage of the wheat stem rust pathogen through somatic hybridization.</title>
        <authorList>
            <person name="Li F."/>
            <person name="Upadhyaya N.M."/>
            <person name="Sperschneider J."/>
            <person name="Matny O."/>
            <person name="Nguyen-Phuc H."/>
            <person name="Mago R."/>
            <person name="Raley C."/>
            <person name="Miller M.E."/>
            <person name="Silverstein K.A.T."/>
            <person name="Henningsen E."/>
            <person name="Hirsch C.D."/>
            <person name="Visser B."/>
            <person name="Pretorius Z.A."/>
            <person name="Steffenson B.J."/>
            <person name="Schwessinger B."/>
            <person name="Dodds P.N."/>
            <person name="Figueroa M."/>
        </authorList>
    </citation>
    <scope>NUCLEOTIDE SEQUENCE [LARGE SCALE GENOMIC DNA]</scope>
    <source>
        <strain evidence="1">21-0</strain>
    </source>
</reference>
<gene>
    <name evidence="1" type="primary">LZTR1_3</name>
    <name evidence="1" type="ORF">PGT21_000738</name>
</gene>
<dbReference type="SUPFAM" id="SSF50965">
    <property type="entry name" value="Galactose oxidase, central domain"/>
    <property type="match status" value="1"/>
</dbReference>